<dbReference type="InterPro" id="IPR046651">
    <property type="entry name" value="DUF6763"/>
</dbReference>
<feature type="compositionally biased region" description="Basic and acidic residues" evidence="1">
    <location>
        <begin position="82"/>
        <end position="101"/>
    </location>
</feature>
<dbReference type="KEGG" id="tee:Tel_09075"/>
<accession>A0A0S2TDR3</accession>
<feature type="region of interest" description="Disordered" evidence="1">
    <location>
        <begin position="63"/>
        <end position="101"/>
    </location>
</feature>
<name>A0A0S2TDR3_9GAMM</name>
<organism evidence="2 3">
    <name type="scientific">Candidatus Tenderia electrophaga</name>
    <dbReference type="NCBI Taxonomy" id="1748243"/>
    <lineage>
        <taxon>Bacteria</taxon>
        <taxon>Pseudomonadati</taxon>
        <taxon>Pseudomonadota</taxon>
        <taxon>Gammaproteobacteria</taxon>
        <taxon>Candidatus Tenderiales</taxon>
        <taxon>Candidatus Tenderiaceae</taxon>
        <taxon>Candidatus Tenderia</taxon>
    </lineage>
</organism>
<dbReference type="AlphaFoldDB" id="A0A0S2TDR3"/>
<dbReference type="Pfam" id="PF20549">
    <property type="entry name" value="DUF6763"/>
    <property type="match status" value="1"/>
</dbReference>
<dbReference type="EMBL" id="CP013099">
    <property type="protein sequence ID" value="ALP53295.1"/>
    <property type="molecule type" value="Genomic_DNA"/>
</dbReference>
<protein>
    <submittedName>
        <fullName evidence="2">Uncharacterized protein</fullName>
    </submittedName>
</protein>
<evidence type="ECO:0000313" key="2">
    <source>
        <dbReference type="EMBL" id="ALP53295.1"/>
    </source>
</evidence>
<evidence type="ECO:0000313" key="3">
    <source>
        <dbReference type="Proteomes" id="UP000055136"/>
    </source>
</evidence>
<sequence length="101" mass="11497">MAHSIDPVVDNWYQHLDKGQRFRVVAVDQDGRTVELQHFDGDVEEVDFDDWYQMAIALAEPPESWAGATDIGNADDFGTEVTDTKAGDWNEPLKEFKTPRK</sequence>
<keyword evidence="3" id="KW-1185">Reference proteome</keyword>
<proteinExistence type="predicted"/>
<evidence type="ECO:0000256" key="1">
    <source>
        <dbReference type="SAM" id="MobiDB-lite"/>
    </source>
</evidence>
<dbReference type="STRING" id="1748243.Tel_09075"/>
<gene>
    <name evidence="2" type="ORF">Tel_09075</name>
</gene>
<reference evidence="2" key="1">
    <citation type="submission" date="2015-10" db="EMBL/GenBank/DDBJ databases">
        <title>Description of Candidatus Tenderia electrophaga gen. nov, sp. nov., an Uncultivated Electroautotroph from a Biocathode Enrichment.</title>
        <authorList>
            <person name="Eddie B.J."/>
            <person name="Malanoski A.P."/>
            <person name="Wang Z."/>
            <person name="Hall R.J."/>
            <person name="Oh S.D."/>
            <person name="Heiner C."/>
            <person name="Lin B."/>
            <person name="Strycharz-Glaven S.M."/>
        </authorList>
    </citation>
    <scope>NUCLEOTIDE SEQUENCE [LARGE SCALE GENOMIC DNA]</scope>
    <source>
        <strain evidence="2">NRL1</strain>
    </source>
</reference>
<dbReference type="Proteomes" id="UP000055136">
    <property type="component" value="Chromosome"/>
</dbReference>